<keyword evidence="2" id="KW-0547">Nucleotide-binding</keyword>
<name>A0ABN8RLD2_9CNID</name>
<dbReference type="EC" id="5.6.2.4" evidence="8"/>
<accession>A0ABN8RLD2</accession>
<evidence type="ECO:0000256" key="2">
    <source>
        <dbReference type="ARBA" id="ARBA00022741"/>
    </source>
</evidence>
<dbReference type="SUPFAM" id="SSF52540">
    <property type="entry name" value="P-loop containing nucleoside triphosphate hydrolases"/>
    <property type="match status" value="1"/>
</dbReference>
<keyword evidence="3" id="KW-0067">ATP-binding</keyword>
<dbReference type="PROSITE" id="PS51194">
    <property type="entry name" value="HELICASE_CTER"/>
    <property type="match status" value="1"/>
</dbReference>
<reference evidence="12 13" key="1">
    <citation type="submission" date="2022-05" db="EMBL/GenBank/DDBJ databases">
        <authorList>
            <consortium name="Genoscope - CEA"/>
            <person name="William W."/>
        </authorList>
    </citation>
    <scope>NUCLEOTIDE SEQUENCE [LARGE SCALE GENOMIC DNA]</scope>
</reference>
<evidence type="ECO:0000256" key="9">
    <source>
        <dbReference type="ARBA" id="ARBA00044542"/>
    </source>
</evidence>
<organism evidence="12 13">
    <name type="scientific">Porites evermanni</name>
    <dbReference type="NCBI Taxonomy" id="104178"/>
    <lineage>
        <taxon>Eukaryota</taxon>
        <taxon>Metazoa</taxon>
        <taxon>Cnidaria</taxon>
        <taxon>Anthozoa</taxon>
        <taxon>Hexacorallia</taxon>
        <taxon>Scleractinia</taxon>
        <taxon>Fungiina</taxon>
        <taxon>Poritidae</taxon>
        <taxon>Porites</taxon>
    </lineage>
</organism>
<feature type="domain" description="Helicase C-terminal" evidence="11">
    <location>
        <begin position="173"/>
        <end position="339"/>
    </location>
</feature>
<comment type="catalytic activity">
    <reaction evidence="7">
        <text>Couples ATP hydrolysis with the unwinding of duplex DNA by translocating in the 3'-5' direction.</text>
        <dbReference type="EC" id="5.6.2.4"/>
    </reaction>
</comment>
<dbReference type="Pfam" id="PF00271">
    <property type="entry name" value="Helicase_C"/>
    <property type="match status" value="1"/>
</dbReference>
<evidence type="ECO:0000256" key="6">
    <source>
        <dbReference type="ARBA" id="ARBA00023242"/>
    </source>
</evidence>
<gene>
    <name evidence="12" type="ORF">PEVE_00011658</name>
</gene>
<keyword evidence="13" id="KW-1185">Reference proteome</keyword>
<evidence type="ECO:0000256" key="3">
    <source>
        <dbReference type="ARBA" id="ARBA00022840"/>
    </source>
</evidence>
<dbReference type="InterPro" id="IPR001650">
    <property type="entry name" value="Helicase_C-like"/>
</dbReference>
<protein>
    <recommendedName>
        <fullName evidence="8">DNA 3'-5' helicase</fullName>
        <ecNumber evidence="8">5.6.2.4</ecNumber>
    </recommendedName>
    <alternativeName>
        <fullName evidence="9">DNA 3'-5' helicase BLM</fullName>
    </alternativeName>
</protein>
<evidence type="ECO:0000259" key="11">
    <source>
        <dbReference type="PROSITE" id="PS51194"/>
    </source>
</evidence>
<comment type="caution">
    <text evidence="12">The sequence shown here is derived from an EMBL/GenBank/DDBJ whole genome shotgun (WGS) entry which is preliminary data.</text>
</comment>
<keyword evidence="4" id="KW-0238">DNA-binding</keyword>
<evidence type="ECO:0000313" key="13">
    <source>
        <dbReference type="Proteomes" id="UP001159427"/>
    </source>
</evidence>
<dbReference type="InterPro" id="IPR014001">
    <property type="entry name" value="Helicase_ATP-bd"/>
</dbReference>
<dbReference type="Gene3D" id="3.40.50.300">
    <property type="entry name" value="P-loop containing nucleotide triphosphate hydrolases"/>
    <property type="match status" value="2"/>
</dbReference>
<evidence type="ECO:0000256" key="7">
    <source>
        <dbReference type="ARBA" id="ARBA00034617"/>
    </source>
</evidence>
<evidence type="ECO:0000256" key="4">
    <source>
        <dbReference type="ARBA" id="ARBA00023125"/>
    </source>
</evidence>
<dbReference type="InterPro" id="IPR011545">
    <property type="entry name" value="DEAD/DEAH_box_helicase_dom"/>
</dbReference>
<evidence type="ECO:0000256" key="1">
    <source>
        <dbReference type="ARBA" id="ARBA00005446"/>
    </source>
</evidence>
<proteinExistence type="inferred from homology"/>
<sequence>KKEAIISAVLKKKDVFVSLPTGFGKSVIFQALPMVFDSFTGESGHIVIVVSPLLSLIKDQTERLRQVGISCVSLSDVSTQGDIDLVEGGFYSVVYATPESLLKNERWRRMLSSNLYQQKVCAIAVDEAHVIKQWGTSTSSKLAPFRECYESPEKPNVSYVVEYMQRDKSLYHQFEWLVEEINKNGLSTERTIIYCQTIQQCSHIYSTLKSMIGDTIYAGKLGDNRNVLLEMLHSCSPPSNKVAVLKSFQDPKGVIRILVATIAFGMGVDCRAVHRTIHFGPSKNLKAFVQESDRAGRDGKPSVSYLLYHGLLLTHVEKDIKNFIHTKDCRRKFLLKEFNDTSAHTTVVGHLCCDNCSKNCGCGSANCNLLKYPSKKDDKQPIISRERDVSDSQKQQLEEKLNRYHKSLVAELVRKHANGIIKSQISLPMLIGFSE</sequence>
<dbReference type="PROSITE" id="PS51192">
    <property type="entry name" value="HELICASE_ATP_BIND_1"/>
    <property type="match status" value="1"/>
</dbReference>
<feature type="non-terminal residue" evidence="12">
    <location>
        <position position="1"/>
    </location>
</feature>
<dbReference type="Pfam" id="PF00270">
    <property type="entry name" value="DEAD"/>
    <property type="match status" value="1"/>
</dbReference>
<keyword evidence="6" id="KW-0539">Nucleus</keyword>
<feature type="non-terminal residue" evidence="12">
    <location>
        <position position="435"/>
    </location>
</feature>
<keyword evidence="5" id="KW-0413">Isomerase</keyword>
<evidence type="ECO:0000259" key="10">
    <source>
        <dbReference type="PROSITE" id="PS51192"/>
    </source>
</evidence>
<evidence type="ECO:0000256" key="5">
    <source>
        <dbReference type="ARBA" id="ARBA00023235"/>
    </source>
</evidence>
<dbReference type="InterPro" id="IPR027417">
    <property type="entry name" value="P-loop_NTPase"/>
</dbReference>
<dbReference type="EMBL" id="CALNXI010001847">
    <property type="protein sequence ID" value="CAH3178251.1"/>
    <property type="molecule type" value="Genomic_DNA"/>
</dbReference>
<evidence type="ECO:0000256" key="8">
    <source>
        <dbReference type="ARBA" id="ARBA00034808"/>
    </source>
</evidence>
<dbReference type="Proteomes" id="UP001159427">
    <property type="component" value="Unassembled WGS sequence"/>
</dbReference>
<dbReference type="SMART" id="SM00487">
    <property type="entry name" value="DEXDc"/>
    <property type="match status" value="1"/>
</dbReference>
<dbReference type="SMART" id="SM00490">
    <property type="entry name" value="HELICc"/>
    <property type="match status" value="1"/>
</dbReference>
<feature type="domain" description="Helicase ATP-binding" evidence="10">
    <location>
        <begin position="6"/>
        <end position="158"/>
    </location>
</feature>
<dbReference type="PANTHER" id="PTHR13710:SF153">
    <property type="entry name" value="RECQ-LIKE DNA HELICASE BLM"/>
    <property type="match status" value="1"/>
</dbReference>
<evidence type="ECO:0000313" key="12">
    <source>
        <dbReference type="EMBL" id="CAH3178251.1"/>
    </source>
</evidence>
<dbReference type="PANTHER" id="PTHR13710">
    <property type="entry name" value="DNA HELICASE RECQ FAMILY MEMBER"/>
    <property type="match status" value="1"/>
</dbReference>
<comment type="similarity">
    <text evidence="1">Belongs to the helicase family. RecQ subfamily.</text>
</comment>